<dbReference type="EMBL" id="FO203512">
    <property type="protein sequence ID" value="CCK76406.1"/>
    <property type="molecule type" value="Genomic_DNA"/>
</dbReference>
<evidence type="ECO:0000313" key="11">
    <source>
        <dbReference type="Proteomes" id="UP000032749"/>
    </source>
</evidence>
<evidence type="ECO:0000256" key="1">
    <source>
        <dbReference type="ARBA" id="ARBA00023239"/>
    </source>
</evidence>
<dbReference type="KEGG" id="oai:OLEAN_C22300"/>
<dbReference type="AlphaFoldDB" id="R4YN08"/>
<feature type="domain" description="Siroheme decarboxylase AsnC-like ligand binding" evidence="8">
    <location>
        <begin position="63"/>
        <end position="150"/>
    </location>
</feature>
<dbReference type="PANTHER" id="PTHR43413">
    <property type="entry name" value="TRANSCRIPTIONAL REGULATOR, ASNC FAMILY"/>
    <property type="match status" value="1"/>
</dbReference>
<gene>
    <name evidence="10" type="primary">nirL</name>
    <name evidence="10" type="ORF">OLEAN_C22300</name>
</gene>
<comment type="function">
    <text evidence="6">Involved in heme d1 biosynthesis. Catalyzes the decarboxylation of siroheme into didecarboxysiroheme.</text>
</comment>
<evidence type="ECO:0000256" key="2">
    <source>
        <dbReference type="ARBA" id="ARBA00023444"/>
    </source>
</evidence>
<dbReference type="Gene3D" id="3.30.70.3460">
    <property type="match status" value="1"/>
</dbReference>
<dbReference type="Proteomes" id="UP000032749">
    <property type="component" value="Chromosome"/>
</dbReference>
<keyword evidence="11" id="KW-1185">Reference proteome</keyword>
<keyword evidence="1" id="KW-0456">Lyase</keyword>
<dbReference type="Pfam" id="PF22451">
    <property type="entry name" value="NirdL-like_HTH"/>
    <property type="match status" value="1"/>
</dbReference>
<dbReference type="GO" id="GO:0016829">
    <property type="term" value="F:lyase activity"/>
    <property type="evidence" value="ECO:0007669"/>
    <property type="project" value="UniProtKB-KW"/>
</dbReference>
<evidence type="ECO:0000256" key="4">
    <source>
        <dbReference type="ARBA" id="ARBA00023465"/>
    </source>
</evidence>
<dbReference type="Pfam" id="PF17805">
    <property type="entry name" value="AsnC_trans_reg2"/>
    <property type="match status" value="1"/>
</dbReference>
<comment type="similarity">
    <text evidence="3">Belongs to the Ahb/Nir family.</text>
</comment>
<evidence type="ECO:0000256" key="5">
    <source>
        <dbReference type="ARBA" id="ARBA00023471"/>
    </source>
</evidence>
<evidence type="ECO:0000256" key="7">
    <source>
        <dbReference type="ARBA" id="ARBA00048470"/>
    </source>
</evidence>
<evidence type="ECO:0000259" key="8">
    <source>
        <dbReference type="Pfam" id="PF17805"/>
    </source>
</evidence>
<dbReference type="PANTHER" id="PTHR43413:SF1">
    <property type="entry name" value="SIROHEME DECARBOXYLASE NIRL SUBUNIT"/>
    <property type="match status" value="1"/>
</dbReference>
<evidence type="ECO:0000256" key="3">
    <source>
        <dbReference type="ARBA" id="ARBA00023457"/>
    </source>
</evidence>
<dbReference type="OrthoDB" id="5568033at2"/>
<comment type="subunit">
    <text evidence="4">Probably forms a complex composed of NirD, NirL, NirG and NirH. All proteins are required for the total conversion of siroheme to didecarboxysiroheme.</text>
</comment>
<dbReference type="EC" id="4.1.1.111" evidence="5"/>
<dbReference type="InterPro" id="IPR040523">
    <property type="entry name" value="AsnC_trans_reg2"/>
</dbReference>
<dbReference type="HOGENOM" id="CLU_112007_0_1_6"/>
<comment type="pathway">
    <text evidence="2">Porphyrin-containing compound metabolism.</text>
</comment>
<proteinExistence type="inferred from homology"/>
<reference evidence="10 11" key="1">
    <citation type="journal article" date="2013" name="Nat. Commun.">
        <title>Genome sequence and functional genomic analysis of the oil-degrading bacterium Oleispira antarctica.</title>
        <authorList>
            <person name="Kube M."/>
            <person name="Chernikova T.N."/>
            <person name="Al-Ramahi Y."/>
            <person name="Beloqui A."/>
            <person name="Lopez-Cortez N."/>
            <person name="Guazzaroni M.E."/>
            <person name="Heipieper H.J."/>
            <person name="Klages S."/>
            <person name="Kotsyurbenko O.R."/>
            <person name="Langer I."/>
            <person name="Nechitaylo T.Y."/>
            <person name="Lunsdorf H."/>
            <person name="Fernandez M."/>
            <person name="Juarez S."/>
            <person name="Ciordia S."/>
            <person name="Singer A."/>
            <person name="Kagan O."/>
            <person name="Egorova O."/>
            <person name="Petit P.A."/>
            <person name="Stogios P."/>
            <person name="Kim Y."/>
            <person name="Tchigvintsev A."/>
            <person name="Flick R."/>
            <person name="Denaro R."/>
            <person name="Genovese M."/>
            <person name="Albar J.P."/>
            <person name="Reva O.N."/>
            <person name="Martinez-Gomariz M."/>
            <person name="Tran H."/>
            <person name="Ferrer M."/>
            <person name="Savchenko A."/>
            <person name="Yakunin A.F."/>
            <person name="Yakimov M.M."/>
            <person name="Golyshina O.V."/>
            <person name="Reinhardt R."/>
            <person name="Golyshin P.N."/>
        </authorList>
    </citation>
    <scope>NUCLEOTIDE SEQUENCE [LARGE SCALE GENOMIC DNA]</scope>
</reference>
<accession>R4YN08</accession>
<dbReference type="InterPro" id="IPR053953">
    <property type="entry name" value="NirdL-like_HTH"/>
</dbReference>
<protein>
    <recommendedName>
        <fullName evidence="5">siroheme decarboxylase</fullName>
        <ecNumber evidence="5">4.1.1.111</ecNumber>
    </recommendedName>
</protein>
<sequence>MDDISQLRLRKAIQNGLPLTEQPYLTLAQELGLTESQVMQAITDWQNDGMIKRFGLVVKHHSLGYTANAMVVWDIPEDKVNNVGELLSSCDAVTLCYQRPRQLPEWNYNLFSMIHGQDRETVLQQLASITEQNDLADFKRDVLFSYKLFKQCGGQYVQASHELASKGLTFKEQSL</sequence>
<evidence type="ECO:0000256" key="6">
    <source>
        <dbReference type="ARBA" id="ARBA00045291"/>
    </source>
</evidence>
<comment type="catalytic activity">
    <reaction evidence="7">
        <text>siroheme + 2 H(+) = 12,18-didecarboxysiroheme + 2 CO2</text>
        <dbReference type="Rhea" id="RHEA:19093"/>
        <dbReference type="ChEBI" id="CHEBI:15378"/>
        <dbReference type="ChEBI" id="CHEBI:16526"/>
        <dbReference type="ChEBI" id="CHEBI:60052"/>
        <dbReference type="ChEBI" id="CHEBI:140497"/>
        <dbReference type="EC" id="4.1.1.111"/>
    </reaction>
</comment>
<dbReference type="InterPro" id="IPR050684">
    <property type="entry name" value="HTH-Siroheme_Decarb"/>
</dbReference>
<feature type="domain" description="Siroheme decarboxylase NirL-like HTH" evidence="9">
    <location>
        <begin position="11"/>
        <end position="51"/>
    </location>
</feature>
<name>R4YN08_OLEAN</name>
<evidence type="ECO:0000259" key="9">
    <source>
        <dbReference type="Pfam" id="PF22451"/>
    </source>
</evidence>
<dbReference type="STRING" id="698738.OLEAN_C22300"/>
<organism evidence="10 11">
    <name type="scientific">Oleispira antarctica RB-8</name>
    <dbReference type="NCBI Taxonomy" id="698738"/>
    <lineage>
        <taxon>Bacteria</taxon>
        <taxon>Pseudomonadati</taxon>
        <taxon>Pseudomonadota</taxon>
        <taxon>Gammaproteobacteria</taxon>
        <taxon>Oceanospirillales</taxon>
        <taxon>Oceanospirillaceae</taxon>
        <taxon>Oleispira</taxon>
    </lineage>
</organism>
<evidence type="ECO:0000313" key="10">
    <source>
        <dbReference type="EMBL" id="CCK76406.1"/>
    </source>
</evidence>